<keyword evidence="4" id="KW-0812">Transmembrane</keyword>
<dbReference type="PANTHER" id="PTHR24104">
    <property type="entry name" value="E3 UBIQUITIN-PROTEIN LIGASE NHLRC1-RELATED"/>
    <property type="match status" value="1"/>
</dbReference>
<dbReference type="InterPro" id="IPR001258">
    <property type="entry name" value="NHL_repeat"/>
</dbReference>
<reference evidence="5" key="1">
    <citation type="journal article" date="2020" name="Nat. Ecol. Evol.">
        <title>Deeply conserved synteny resolves early events in vertebrate evolution.</title>
        <authorList>
            <person name="Simakov O."/>
            <person name="Marletaz F."/>
            <person name="Yue J.X."/>
            <person name="O'Connell B."/>
            <person name="Jenkins J."/>
            <person name="Brandt A."/>
            <person name="Calef R."/>
            <person name="Tung C.H."/>
            <person name="Huang T.K."/>
            <person name="Schmutz J."/>
            <person name="Satoh N."/>
            <person name="Yu J.K."/>
            <person name="Putnam N.H."/>
            <person name="Green R.E."/>
            <person name="Rokhsar D.S."/>
        </authorList>
    </citation>
    <scope>NUCLEOTIDE SEQUENCE [LARGE SCALE GENOMIC DNA]</scope>
    <source>
        <strain evidence="5">S238N-H82</strain>
    </source>
</reference>
<dbReference type="RefSeq" id="XP_035660603.1">
    <property type="nucleotide sequence ID" value="XM_035804710.1"/>
</dbReference>
<dbReference type="Pfam" id="PF01436">
    <property type="entry name" value="NHL"/>
    <property type="match status" value="1"/>
</dbReference>
<dbReference type="GeneID" id="118405288"/>
<dbReference type="GO" id="GO:0000209">
    <property type="term" value="P:protein polyubiquitination"/>
    <property type="evidence" value="ECO:0000318"/>
    <property type="project" value="GO_Central"/>
</dbReference>
<feature type="repeat" description="NHL" evidence="2">
    <location>
        <begin position="386"/>
        <end position="429"/>
    </location>
</feature>
<feature type="compositionally biased region" description="Polar residues" evidence="3">
    <location>
        <begin position="225"/>
        <end position="246"/>
    </location>
</feature>
<protein>
    <submittedName>
        <fullName evidence="6 7">Uncharacterized protein LOC118405288 isoform X1</fullName>
    </submittedName>
</protein>
<evidence type="ECO:0000313" key="5">
    <source>
        <dbReference type="Proteomes" id="UP000001554"/>
    </source>
</evidence>
<dbReference type="InterPro" id="IPR011042">
    <property type="entry name" value="6-blade_b-propeller_TolB-like"/>
</dbReference>
<name>A0A9J7KFL9_BRAFL</name>
<evidence type="ECO:0000256" key="1">
    <source>
        <dbReference type="ARBA" id="ARBA00022737"/>
    </source>
</evidence>
<dbReference type="SUPFAM" id="SSF63829">
    <property type="entry name" value="Calcium-dependent phosphotriesterase"/>
    <property type="match status" value="1"/>
</dbReference>
<keyword evidence="5" id="KW-1185">Reference proteome</keyword>
<dbReference type="AlphaFoldDB" id="A0A9J7KFL9"/>
<evidence type="ECO:0000256" key="2">
    <source>
        <dbReference type="PROSITE-ProRule" id="PRU00504"/>
    </source>
</evidence>
<dbReference type="InterPro" id="IPR050952">
    <property type="entry name" value="TRIM-NHL_E3_ligases"/>
</dbReference>
<dbReference type="PROSITE" id="PS51125">
    <property type="entry name" value="NHL"/>
    <property type="match status" value="1"/>
</dbReference>
<dbReference type="CDD" id="cd05819">
    <property type="entry name" value="NHL"/>
    <property type="match status" value="1"/>
</dbReference>
<reference evidence="6 7" key="2">
    <citation type="submission" date="2025-04" db="UniProtKB">
        <authorList>
            <consortium name="RefSeq"/>
        </authorList>
    </citation>
    <scope>IDENTIFICATION</scope>
    <source>
        <strain evidence="6 7">S238N-H82</strain>
        <tissue evidence="6 7">Testes</tissue>
    </source>
</reference>
<evidence type="ECO:0000313" key="7">
    <source>
        <dbReference type="RefSeq" id="XP_035660604.1"/>
    </source>
</evidence>
<dbReference type="GO" id="GO:0061630">
    <property type="term" value="F:ubiquitin protein ligase activity"/>
    <property type="evidence" value="ECO:0000318"/>
    <property type="project" value="GO_Central"/>
</dbReference>
<sequence length="661" mass="72446">MKGMARAYAGEATEEAFTMESEEGTDLYIPGGWDGHEHDNDNKNHANQMYGQSVENPCNKSKCCRLTCSAENAMDSNHMYGENHGNTDSIETPWKHHLKCTQDASAENILDSNPCYKSTCCRMTCPAENALDFNRMYGKEHGNTDYLKASQLLSQDASAENILDSNPIYGNSSIQPPADDDLFTKPYVEDTLQYTGDSFSIQPDADSHPDIQPYAVRNQEDDDNGNGSQMPATYGTAANKNMQTASKKSDVDGEDIQPNAERYQIDEDDATSRDSTTENGPNTGWRCRLPWVAGMITAILVLISLGILVGVLLHTGTSKQTRAANSTRTPVHHVNSSAGSTTADRMVVYTIPSPDYPFLDTTPTLPTASDWSEPQVAENYEKELGKITFGGYGTETGKFRSNFGVAVSNENEIFVTDWYNQRIQVFGMDGDLRRIFPTNVAEDDTAKILPTDVTLDGNGFLWAVGQKEPLTTEASVVQYRKDGLPVTKFDITLKSSQARAKIAVDISNGNIIVGENNEIMIFQPNGSLFIRFSERILKIGGIALDGKGNILVTDSLSNIIVYNQTGYSMLKIRTYEYGKRENFIPCGICMDTKGKGHILVADCKNGGVEMFTVRGEFVRTIVKETLPNAKSPVAIALGPGGQLVVTIKDTVAVFSSQVLKP</sequence>
<keyword evidence="1" id="KW-0677">Repeat</keyword>
<evidence type="ECO:0000313" key="6">
    <source>
        <dbReference type="RefSeq" id="XP_035660603.1"/>
    </source>
</evidence>
<feature type="region of interest" description="Disordered" evidence="3">
    <location>
        <begin position="197"/>
        <end position="284"/>
    </location>
</feature>
<gene>
    <name evidence="6 7" type="primary">LOC118405288</name>
</gene>
<accession>A0A9J7KFL9</accession>
<dbReference type="RefSeq" id="XP_035660604.1">
    <property type="nucleotide sequence ID" value="XM_035804711.1"/>
</dbReference>
<dbReference type="Gene3D" id="2.120.10.30">
    <property type="entry name" value="TolB, C-terminal domain"/>
    <property type="match status" value="1"/>
</dbReference>
<dbReference type="KEGG" id="bfo:118405288"/>
<evidence type="ECO:0000256" key="3">
    <source>
        <dbReference type="SAM" id="MobiDB-lite"/>
    </source>
</evidence>
<evidence type="ECO:0000256" key="4">
    <source>
        <dbReference type="SAM" id="Phobius"/>
    </source>
</evidence>
<dbReference type="PANTHER" id="PTHR24104:SF50">
    <property type="entry name" value="SMP-30_GLUCONOLACTONASE_LRE-LIKE REGION DOMAIN-CONTAINING PROTEIN"/>
    <property type="match status" value="1"/>
</dbReference>
<keyword evidence="4" id="KW-1133">Transmembrane helix</keyword>
<feature type="region of interest" description="Disordered" evidence="3">
    <location>
        <begin position="320"/>
        <end position="339"/>
    </location>
</feature>
<dbReference type="GO" id="GO:0043161">
    <property type="term" value="P:proteasome-mediated ubiquitin-dependent protein catabolic process"/>
    <property type="evidence" value="ECO:0000318"/>
    <property type="project" value="GO_Central"/>
</dbReference>
<organism evidence="5 7">
    <name type="scientific">Branchiostoma floridae</name>
    <name type="common">Florida lancelet</name>
    <name type="synonym">Amphioxus</name>
    <dbReference type="NCBI Taxonomy" id="7739"/>
    <lineage>
        <taxon>Eukaryota</taxon>
        <taxon>Metazoa</taxon>
        <taxon>Chordata</taxon>
        <taxon>Cephalochordata</taxon>
        <taxon>Leptocardii</taxon>
        <taxon>Amphioxiformes</taxon>
        <taxon>Branchiostomatidae</taxon>
        <taxon>Branchiostoma</taxon>
    </lineage>
</organism>
<feature type="transmembrane region" description="Helical" evidence="4">
    <location>
        <begin position="291"/>
        <end position="313"/>
    </location>
</feature>
<proteinExistence type="predicted"/>
<dbReference type="Proteomes" id="UP000001554">
    <property type="component" value="Chromosome 18"/>
</dbReference>
<keyword evidence="4" id="KW-0472">Membrane</keyword>